<dbReference type="Proteomes" id="UP001054889">
    <property type="component" value="Unassembled WGS sequence"/>
</dbReference>
<dbReference type="AlphaFoldDB" id="A0AAV5FAE2"/>
<gene>
    <name evidence="3" type="primary">gb20029</name>
    <name evidence="3" type="ORF">PR202_gb20029</name>
</gene>
<feature type="compositionally biased region" description="Polar residues" evidence="1">
    <location>
        <begin position="173"/>
        <end position="185"/>
    </location>
</feature>
<evidence type="ECO:0000259" key="2">
    <source>
        <dbReference type="Pfam" id="PF12776"/>
    </source>
</evidence>
<reference evidence="3" key="2">
    <citation type="submission" date="2021-12" db="EMBL/GenBank/DDBJ databases">
        <title>Resequencing data analysis of finger millet.</title>
        <authorList>
            <person name="Hatakeyama M."/>
            <person name="Aluri S."/>
            <person name="Balachadran M.T."/>
            <person name="Sivarajan S.R."/>
            <person name="Poveda L."/>
            <person name="Shimizu-Inatsugi R."/>
            <person name="Schlapbach R."/>
            <person name="Sreeman S.M."/>
            <person name="Shimizu K.K."/>
        </authorList>
    </citation>
    <scope>NUCLEOTIDE SEQUENCE</scope>
</reference>
<name>A0AAV5FAE2_ELECO</name>
<keyword evidence="4" id="KW-1185">Reference proteome</keyword>
<comment type="caution">
    <text evidence="3">The sequence shown here is derived from an EMBL/GenBank/DDBJ whole genome shotgun (WGS) entry which is preliminary data.</text>
</comment>
<protein>
    <recommendedName>
        <fullName evidence="2">Myb/SANT-like domain-containing protein</fullName>
    </recommendedName>
</protein>
<reference evidence="3" key="1">
    <citation type="journal article" date="2018" name="DNA Res.">
        <title>Multiple hybrid de novo genome assembly of finger millet, an orphan allotetraploid crop.</title>
        <authorList>
            <person name="Hatakeyama M."/>
            <person name="Aluri S."/>
            <person name="Balachadran M.T."/>
            <person name="Sivarajan S.R."/>
            <person name="Patrignani A."/>
            <person name="Gruter S."/>
            <person name="Poveda L."/>
            <person name="Shimizu-Inatsugi R."/>
            <person name="Baeten J."/>
            <person name="Francoijs K.J."/>
            <person name="Nataraja K.N."/>
            <person name="Reddy Y.A.N."/>
            <person name="Phadnis S."/>
            <person name="Ravikumar R.L."/>
            <person name="Schlapbach R."/>
            <person name="Sreeman S.M."/>
            <person name="Shimizu K.K."/>
        </authorList>
    </citation>
    <scope>NUCLEOTIDE SEQUENCE</scope>
</reference>
<proteinExistence type="predicted"/>
<evidence type="ECO:0000313" key="3">
    <source>
        <dbReference type="EMBL" id="GJN31612.1"/>
    </source>
</evidence>
<dbReference type="Pfam" id="PF12776">
    <property type="entry name" value="Myb_DNA-bind_3"/>
    <property type="match status" value="1"/>
</dbReference>
<dbReference type="Gene3D" id="1.10.10.60">
    <property type="entry name" value="Homeodomain-like"/>
    <property type="match status" value="1"/>
</dbReference>
<dbReference type="EMBL" id="BQKI01000082">
    <property type="protein sequence ID" value="GJN31612.1"/>
    <property type="molecule type" value="Genomic_DNA"/>
</dbReference>
<sequence length="291" mass="32982">MPEIDWNVENTRVLCQLFAEQVARGNRPNTHLNSVGFAEVEKGLRDRLGILATKAQIKNKWDKLKKDFKAWKKLLLRQTETGWCPIKGTIIMNEEWWKKARADIPECGKFKKIGLQNSDELKKCFADIINIGVDHLSPHMANPSNTGGTKPNVTEPEQCDRDTPEDEVGGNYVDTSQFEQESPFNPNGKRPPTRVDDKGKKPKTGTAALIQEAVSSIVISANSYTSSKQEKYSILEVIEHVVACGAEVDSNEHFIAIELFVKKEQREMFMTLPSESRKNWLTRKYNAKYGN</sequence>
<dbReference type="PANTHER" id="PTHR47851">
    <property type="entry name" value="OS06G0588700 PROTEIN-RELATED"/>
    <property type="match status" value="1"/>
</dbReference>
<organism evidence="3 4">
    <name type="scientific">Eleusine coracana subsp. coracana</name>
    <dbReference type="NCBI Taxonomy" id="191504"/>
    <lineage>
        <taxon>Eukaryota</taxon>
        <taxon>Viridiplantae</taxon>
        <taxon>Streptophyta</taxon>
        <taxon>Embryophyta</taxon>
        <taxon>Tracheophyta</taxon>
        <taxon>Spermatophyta</taxon>
        <taxon>Magnoliopsida</taxon>
        <taxon>Liliopsida</taxon>
        <taxon>Poales</taxon>
        <taxon>Poaceae</taxon>
        <taxon>PACMAD clade</taxon>
        <taxon>Chloridoideae</taxon>
        <taxon>Cynodonteae</taxon>
        <taxon>Eleusininae</taxon>
        <taxon>Eleusine</taxon>
    </lineage>
</organism>
<feature type="domain" description="Myb/SANT-like" evidence="2">
    <location>
        <begin position="6"/>
        <end position="99"/>
    </location>
</feature>
<dbReference type="InterPro" id="IPR024752">
    <property type="entry name" value="Myb/SANT-like_dom"/>
</dbReference>
<evidence type="ECO:0000256" key="1">
    <source>
        <dbReference type="SAM" id="MobiDB-lite"/>
    </source>
</evidence>
<dbReference type="PANTHER" id="PTHR47851:SF1">
    <property type="entry name" value="OS06G0588700 PROTEIN"/>
    <property type="match status" value="1"/>
</dbReference>
<accession>A0AAV5FAE2</accession>
<feature type="region of interest" description="Disordered" evidence="1">
    <location>
        <begin position="139"/>
        <end position="202"/>
    </location>
</feature>
<evidence type="ECO:0000313" key="4">
    <source>
        <dbReference type="Proteomes" id="UP001054889"/>
    </source>
</evidence>
<feature type="compositionally biased region" description="Polar residues" evidence="1">
    <location>
        <begin position="142"/>
        <end position="152"/>
    </location>
</feature>